<dbReference type="GeneID" id="97404686"/>
<evidence type="ECO:0000313" key="2">
    <source>
        <dbReference type="Proteomes" id="UP000010931"/>
    </source>
</evidence>
<dbReference type="Pfam" id="PF25595">
    <property type="entry name" value="Phage_TTP_16"/>
    <property type="match status" value="1"/>
</dbReference>
<dbReference type="InterPro" id="IPR058009">
    <property type="entry name" value="TTP_Phage_16"/>
</dbReference>
<dbReference type="PATRIC" id="fig|698760.3.peg.9522"/>
<sequence length="163" mass="17536">MAITQQRYMRRGVTKFLFLKAVRADDNVPVRPELVSPNATELSAAISDIEGWALENTAIDTPDMASEFTSNIPGEDKADNSSLTFYEDKVDDTLESLLSKGVEGYVVIFRKGDIPGSKSMDIFPVRVGSRAAAFTASAEPAKFKVSFAITAEPTLDAAIPAAA</sequence>
<gene>
    <name evidence="1" type="ORF">STRTUCAR8_03637</name>
</gene>
<dbReference type="Proteomes" id="UP000010931">
    <property type="component" value="Unassembled WGS sequence"/>
</dbReference>
<dbReference type="EMBL" id="AEJB01000681">
    <property type="protein sequence ID" value="ELP61511.1"/>
    <property type="molecule type" value="Genomic_DNA"/>
</dbReference>
<evidence type="ECO:0000313" key="1">
    <source>
        <dbReference type="EMBL" id="ELP61511.1"/>
    </source>
</evidence>
<organism evidence="1 2">
    <name type="scientific">Streptomyces turgidiscabies (strain Car8)</name>
    <dbReference type="NCBI Taxonomy" id="698760"/>
    <lineage>
        <taxon>Bacteria</taxon>
        <taxon>Bacillati</taxon>
        <taxon>Actinomycetota</taxon>
        <taxon>Actinomycetes</taxon>
        <taxon>Kitasatosporales</taxon>
        <taxon>Streptomycetaceae</taxon>
        <taxon>Streptomyces</taxon>
    </lineage>
</organism>
<comment type="caution">
    <text evidence="1">The sequence shown here is derived from an EMBL/GenBank/DDBJ whole genome shotgun (WGS) entry which is preliminary data.</text>
</comment>
<dbReference type="STRING" id="85558.T45_00317"/>
<protein>
    <recommendedName>
        <fullName evidence="3">Phage major tail protein, TP901-1 family</fullName>
    </recommendedName>
</protein>
<name>L7ES18_STRT8</name>
<keyword evidence="2" id="KW-1185">Reference proteome</keyword>
<dbReference type="RefSeq" id="WP_006383642.1">
    <property type="nucleotide sequence ID" value="NZ_AEJB01000681.1"/>
</dbReference>
<proteinExistence type="predicted"/>
<evidence type="ECO:0008006" key="3">
    <source>
        <dbReference type="Google" id="ProtNLM"/>
    </source>
</evidence>
<dbReference type="AlphaFoldDB" id="L7ES18"/>
<accession>L7ES18</accession>
<reference evidence="1 2" key="1">
    <citation type="journal article" date="2011" name="Plasmid">
        <title>Streptomyces turgidiscabies Car8 contains a modular pathogenicity island that shares virulence genes with other actinobacterial plant pathogens.</title>
        <authorList>
            <person name="Huguet-Tapia J.C."/>
            <person name="Badger J.H."/>
            <person name="Loria R."/>
            <person name="Pettis G.S."/>
        </authorList>
    </citation>
    <scope>NUCLEOTIDE SEQUENCE [LARGE SCALE GENOMIC DNA]</scope>
    <source>
        <strain evidence="1 2">Car8</strain>
    </source>
</reference>